<proteinExistence type="predicted"/>
<dbReference type="AlphaFoldDB" id="A0A179ENT5"/>
<feature type="domain" description="HTH cro/C1-type" evidence="2">
    <location>
        <begin position="6"/>
        <end position="59"/>
    </location>
</feature>
<accession>A0A179ENT5</accession>
<dbReference type="InterPro" id="IPR010982">
    <property type="entry name" value="Lambda_DNA-bd_dom_sf"/>
</dbReference>
<evidence type="ECO:0000259" key="2">
    <source>
        <dbReference type="PROSITE" id="PS50943"/>
    </source>
</evidence>
<sequence>MKNNTKKLRKSKKITQVELSNMVHVTRQTIIAIEKNKYDPSLKLAFSLAYSLDTTVDELFIFSEDD</sequence>
<dbReference type="CDD" id="cd00093">
    <property type="entry name" value="HTH_XRE"/>
    <property type="match status" value="1"/>
</dbReference>
<dbReference type="GO" id="GO:0003677">
    <property type="term" value="F:DNA binding"/>
    <property type="evidence" value="ECO:0007669"/>
    <property type="project" value="UniProtKB-KW"/>
</dbReference>
<keyword evidence="4" id="KW-1185">Reference proteome</keyword>
<dbReference type="Gene3D" id="1.10.260.40">
    <property type="entry name" value="lambda repressor-like DNA-binding domains"/>
    <property type="match status" value="1"/>
</dbReference>
<evidence type="ECO:0000256" key="1">
    <source>
        <dbReference type="ARBA" id="ARBA00023125"/>
    </source>
</evidence>
<dbReference type="SUPFAM" id="SSF47413">
    <property type="entry name" value="lambda repressor-like DNA-binding domains"/>
    <property type="match status" value="1"/>
</dbReference>
<dbReference type="InterPro" id="IPR001387">
    <property type="entry name" value="Cro/C1-type_HTH"/>
</dbReference>
<dbReference type="EMBL" id="LWMN01000017">
    <property type="protein sequence ID" value="OAQ54877.1"/>
    <property type="molecule type" value="Genomic_DNA"/>
</dbReference>
<dbReference type="RefSeq" id="WP_067485195.1">
    <property type="nucleotide sequence ID" value="NZ_BSWU01000015.1"/>
</dbReference>
<dbReference type="PANTHER" id="PTHR46558:SF4">
    <property type="entry name" value="DNA-BIDING PHAGE PROTEIN"/>
    <property type="match status" value="1"/>
</dbReference>
<dbReference type="PROSITE" id="PS50943">
    <property type="entry name" value="HTH_CROC1"/>
    <property type="match status" value="1"/>
</dbReference>
<evidence type="ECO:0000313" key="4">
    <source>
        <dbReference type="Proteomes" id="UP000078516"/>
    </source>
</evidence>
<keyword evidence="1" id="KW-0238">DNA-binding</keyword>
<protein>
    <submittedName>
        <fullName evidence="3">Transcriptional regulator</fullName>
    </submittedName>
</protein>
<dbReference type="PANTHER" id="PTHR46558">
    <property type="entry name" value="TRACRIPTIONAL REGULATORY PROTEIN-RELATED-RELATED"/>
    <property type="match status" value="1"/>
</dbReference>
<gene>
    <name evidence="3" type="ORF">A6E74_10915</name>
</gene>
<evidence type="ECO:0000313" key="3">
    <source>
        <dbReference type="EMBL" id="OAQ54877.1"/>
    </source>
</evidence>
<name>A0A179ENT5_ENTTH</name>
<reference evidence="3 4" key="1">
    <citation type="submission" date="2016-04" db="EMBL/GenBank/DDBJ databases">
        <title>Draft genome of an Enterococcus thailandicus strain isolated from bovine feces.</title>
        <authorList>
            <person name="Beukers A.G."/>
            <person name="Zaheer R."/>
            <person name="Goji N."/>
            <person name="Cook S.R."/>
            <person name="Amoako K."/>
            <person name="Chaves A.V."/>
            <person name="Ward M.P."/>
            <person name="Mcallister T.A."/>
        </authorList>
    </citation>
    <scope>NUCLEOTIDE SEQUENCE [LARGE SCALE GENOMIC DNA]</scope>
    <source>
        <strain evidence="3 4">F0711D 46</strain>
    </source>
</reference>
<comment type="caution">
    <text evidence="3">The sequence shown here is derived from an EMBL/GenBank/DDBJ whole genome shotgun (WGS) entry which is preliminary data.</text>
</comment>
<dbReference type="Pfam" id="PF01381">
    <property type="entry name" value="HTH_3"/>
    <property type="match status" value="1"/>
</dbReference>
<dbReference type="SMART" id="SM00530">
    <property type="entry name" value="HTH_XRE"/>
    <property type="match status" value="1"/>
</dbReference>
<organism evidence="3 4">
    <name type="scientific">Enterococcus thailandicus</name>
    <dbReference type="NCBI Taxonomy" id="417368"/>
    <lineage>
        <taxon>Bacteria</taxon>
        <taxon>Bacillati</taxon>
        <taxon>Bacillota</taxon>
        <taxon>Bacilli</taxon>
        <taxon>Lactobacillales</taxon>
        <taxon>Enterococcaceae</taxon>
        <taxon>Enterococcus</taxon>
    </lineage>
</organism>
<dbReference type="Proteomes" id="UP000078516">
    <property type="component" value="Unassembled WGS sequence"/>
</dbReference>